<dbReference type="Pfam" id="PF14824">
    <property type="entry name" value="Sirohm_synth_M"/>
    <property type="match status" value="1"/>
</dbReference>
<evidence type="ECO:0000313" key="8">
    <source>
        <dbReference type="EMBL" id="MFD2212915.1"/>
    </source>
</evidence>
<evidence type="ECO:0000256" key="4">
    <source>
        <dbReference type="ARBA" id="ARBA00023027"/>
    </source>
</evidence>
<dbReference type="Gene3D" id="3.40.50.720">
    <property type="entry name" value="NAD(P)-binding Rossmann-like Domain"/>
    <property type="match status" value="1"/>
</dbReference>
<dbReference type="InterPro" id="IPR028281">
    <property type="entry name" value="Sirohaem_synthase_central"/>
</dbReference>
<keyword evidence="4" id="KW-0520">NAD</keyword>
<dbReference type="Pfam" id="PF13241">
    <property type="entry name" value="NAD_binding_7"/>
    <property type="match status" value="1"/>
</dbReference>
<dbReference type="EC" id="1.3.1.76" evidence="2"/>
<proteinExistence type="predicted"/>
<gene>
    <name evidence="8" type="ORF">ACFSKK_04205</name>
</gene>
<accession>A0ABW5BU09</accession>
<dbReference type="NCBIfam" id="TIGR01470">
    <property type="entry name" value="cysG_Nterm"/>
    <property type="match status" value="1"/>
</dbReference>
<dbReference type="EMBL" id="JBHUIK010000001">
    <property type="protein sequence ID" value="MFD2212915.1"/>
    <property type="molecule type" value="Genomic_DNA"/>
</dbReference>
<dbReference type="PANTHER" id="PTHR35330">
    <property type="entry name" value="SIROHEME BIOSYNTHESIS PROTEIN MET8"/>
    <property type="match status" value="1"/>
</dbReference>
<evidence type="ECO:0000313" key="9">
    <source>
        <dbReference type="Proteomes" id="UP001597318"/>
    </source>
</evidence>
<dbReference type="Gene3D" id="1.10.8.610">
    <property type="entry name" value="SirC, precorrin-2 dehydrogenase, C-terminal helical domain-like"/>
    <property type="match status" value="1"/>
</dbReference>
<evidence type="ECO:0000256" key="5">
    <source>
        <dbReference type="ARBA" id="ARBA00023244"/>
    </source>
</evidence>
<dbReference type="RefSeq" id="WP_379050250.1">
    <property type="nucleotide sequence ID" value="NZ_JBHUIK010000001.1"/>
</dbReference>
<feature type="domain" description="Siroheme synthase central" evidence="7">
    <location>
        <begin position="116"/>
        <end position="136"/>
    </location>
</feature>
<reference evidence="9" key="1">
    <citation type="journal article" date="2019" name="Int. J. Syst. Evol. Microbiol.">
        <title>The Global Catalogue of Microorganisms (GCM) 10K type strain sequencing project: providing services to taxonomists for standard genome sequencing and annotation.</title>
        <authorList>
            <consortium name="The Broad Institute Genomics Platform"/>
            <consortium name="The Broad Institute Genome Sequencing Center for Infectious Disease"/>
            <person name="Wu L."/>
            <person name="Ma J."/>
        </authorList>
    </citation>
    <scope>NUCLEOTIDE SEQUENCE [LARGE SCALE GENOMIC DNA]</scope>
    <source>
        <strain evidence="9">CGMCC 1.15474</strain>
    </source>
</reference>
<dbReference type="InterPro" id="IPR036291">
    <property type="entry name" value="NAD(P)-bd_dom_sf"/>
</dbReference>
<protein>
    <recommendedName>
        <fullName evidence="2">precorrin-2 dehydrogenase</fullName>
        <ecNumber evidence="2">1.3.1.76</ecNumber>
    </recommendedName>
</protein>
<evidence type="ECO:0000256" key="3">
    <source>
        <dbReference type="ARBA" id="ARBA00023002"/>
    </source>
</evidence>
<keyword evidence="9" id="KW-1185">Reference proteome</keyword>
<comment type="pathway">
    <text evidence="1">Porphyrin-containing compound metabolism; siroheme biosynthesis; sirohydrochlorin from precorrin-2: step 1/1.</text>
</comment>
<keyword evidence="3" id="KW-0560">Oxidoreductase</keyword>
<comment type="catalytic activity">
    <reaction evidence="6">
        <text>precorrin-2 + NAD(+) = sirohydrochlorin + NADH + 2 H(+)</text>
        <dbReference type="Rhea" id="RHEA:15613"/>
        <dbReference type="ChEBI" id="CHEBI:15378"/>
        <dbReference type="ChEBI" id="CHEBI:57540"/>
        <dbReference type="ChEBI" id="CHEBI:57945"/>
        <dbReference type="ChEBI" id="CHEBI:58351"/>
        <dbReference type="ChEBI" id="CHEBI:58827"/>
        <dbReference type="EC" id="1.3.1.76"/>
    </reaction>
</comment>
<dbReference type="SUPFAM" id="SSF75615">
    <property type="entry name" value="Siroheme synthase middle domains-like"/>
    <property type="match status" value="1"/>
</dbReference>
<dbReference type="InterPro" id="IPR006367">
    <property type="entry name" value="Sirohaem_synthase_N"/>
</dbReference>
<comment type="caution">
    <text evidence="8">The sequence shown here is derived from an EMBL/GenBank/DDBJ whole genome shotgun (WGS) entry which is preliminary data.</text>
</comment>
<dbReference type="SUPFAM" id="SSF51735">
    <property type="entry name" value="NAD(P)-binding Rossmann-fold domains"/>
    <property type="match status" value="1"/>
</dbReference>
<evidence type="ECO:0000256" key="2">
    <source>
        <dbReference type="ARBA" id="ARBA00012400"/>
    </source>
</evidence>
<evidence type="ECO:0000259" key="7">
    <source>
        <dbReference type="Pfam" id="PF14824"/>
    </source>
</evidence>
<dbReference type="PANTHER" id="PTHR35330:SF1">
    <property type="entry name" value="SIROHEME BIOSYNTHESIS PROTEIN MET8"/>
    <property type="match status" value="1"/>
</dbReference>
<dbReference type="InterPro" id="IPR028161">
    <property type="entry name" value="Met8-like"/>
</dbReference>
<dbReference type="Proteomes" id="UP001597318">
    <property type="component" value="Unassembled WGS sequence"/>
</dbReference>
<name>A0ABW5BU09_9BACI</name>
<sequence>MLPLHIDVKDRLVLIIGGGKIAYRRLSLFLEEGAEITVVSPDVVKEIENLHDENLLKWVKKEVELSDLENAHIIIAATEHPSINEWVAENANKFQLVNVVSNVDKGNFLVPKSVKRGRLSLSVSTNGASPKLAKEICENLSNQFDDKFIAKLDHLYEQRLKKKQRK</sequence>
<organism evidence="8 9">
    <name type="scientific">Metabacillus endolithicus</name>
    <dbReference type="NCBI Taxonomy" id="1535204"/>
    <lineage>
        <taxon>Bacteria</taxon>
        <taxon>Bacillati</taxon>
        <taxon>Bacillota</taxon>
        <taxon>Bacilli</taxon>
        <taxon>Bacillales</taxon>
        <taxon>Bacillaceae</taxon>
        <taxon>Metabacillus</taxon>
    </lineage>
</organism>
<evidence type="ECO:0000256" key="6">
    <source>
        <dbReference type="ARBA" id="ARBA00047561"/>
    </source>
</evidence>
<keyword evidence="5" id="KW-0627">Porphyrin biosynthesis</keyword>
<evidence type="ECO:0000256" key="1">
    <source>
        <dbReference type="ARBA" id="ARBA00005010"/>
    </source>
</evidence>
<dbReference type="InterPro" id="IPR042518">
    <property type="entry name" value="SirC_C"/>
</dbReference>